<accession>A0A8G0PN63</accession>
<evidence type="ECO:0000259" key="2">
    <source>
        <dbReference type="SMART" id="SM00974"/>
    </source>
</evidence>
<dbReference type="Pfam" id="PF10544">
    <property type="entry name" value="T5orf172"/>
    <property type="match status" value="1"/>
</dbReference>
<dbReference type="AlphaFoldDB" id="A0A8G0PN63"/>
<reference evidence="3 4" key="1">
    <citation type="journal article" date="2021" name="BMC Genomics">
        <title>Telomere-to-telomere genome assembly of asparaginase-producing Trichoderma simmonsii.</title>
        <authorList>
            <person name="Chung D."/>
            <person name="Kwon Y.M."/>
            <person name="Yang Y."/>
        </authorList>
    </citation>
    <scope>NUCLEOTIDE SEQUENCE [LARGE SCALE GENOMIC DNA]</scope>
    <source>
        <strain evidence="3 4">GH-Sj1</strain>
    </source>
</reference>
<proteinExistence type="predicted"/>
<keyword evidence="4" id="KW-1185">Reference proteome</keyword>
<evidence type="ECO:0000256" key="1">
    <source>
        <dbReference type="SAM" id="MobiDB-lite"/>
    </source>
</evidence>
<sequence length="464" mass="51892">MATTNSIQNPVFEELAYIQASLDEFTNRHINSKPLPCRALLKDRSRRCQNNGWLQSQHTEVVNLFVEFKSMTNFLETDILYEKLELFITYTHCKRHVEVALESFREWTEQQTTTTSSSTPTSLSASASASTSPFSSSEYILSTSVTEISDLLSKASLSGGPIYAEPVSDCDSQGVWEKHEKVVTKEILISHDTPKTDKRMNIPKGGPKTGGKIRGLGDVRAPRRQLSKRDNTSVFQVINSHPKEAMMKEGTVYILEHKNIPGLYKIGFSTIGAEQRLRQPKNCYGTDTKIIHETESKFRGARQAEKTIQAQLLHDNILIGACEKCGGGHREWFEADRDKIFETVTTIETFVQMPAYVKKDGEWKLSAEAYELVGPMCHLNLQALLKGGRAVQKEDIEAGLSLEIISEGMPLTVSQEEHMGRSPKVTIQKKSFELSNDGEKLGEGQLTELPLRPKGEQRASLVAP</sequence>
<evidence type="ECO:0000313" key="3">
    <source>
        <dbReference type="EMBL" id="QYT05405.1"/>
    </source>
</evidence>
<dbReference type="SMART" id="SM00974">
    <property type="entry name" value="T5orf172"/>
    <property type="match status" value="1"/>
</dbReference>
<feature type="region of interest" description="Disordered" evidence="1">
    <location>
        <begin position="195"/>
        <end position="216"/>
    </location>
</feature>
<dbReference type="Proteomes" id="UP000826661">
    <property type="component" value="Chromosome VII"/>
</dbReference>
<feature type="region of interest" description="Disordered" evidence="1">
    <location>
        <begin position="413"/>
        <end position="464"/>
    </location>
</feature>
<evidence type="ECO:0000313" key="4">
    <source>
        <dbReference type="Proteomes" id="UP000826661"/>
    </source>
</evidence>
<name>A0A8G0PN63_9HYPO</name>
<feature type="domain" description="Bacteriophage T5 Orf172 DNA-binding" evidence="2">
    <location>
        <begin position="258"/>
        <end position="347"/>
    </location>
</feature>
<dbReference type="EMBL" id="CP075870">
    <property type="protein sequence ID" value="QYT05405.1"/>
    <property type="molecule type" value="Genomic_DNA"/>
</dbReference>
<organism evidence="3 4">
    <name type="scientific">Trichoderma simmonsii</name>
    <dbReference type="NCBI Taxonomy" id="1491479"/>
    <lineage>
        <taxon>Eukaryota</taxon>
        <taxon>Fungi</taxon>
        <taxon>Dikarya</taxon>
        <taxon>Ascomycota</taxon>
        <taxon>Pezizomycotina</taxon>
        <taxon>Sordariomycetes</taxon>
        <taxon>Hypocreomycetidae</taxon>
        <taxon>Hypocreales</taxon>
        <taxon>Hypocreaceae</taxon>
        <taxon>Trichoderma</taxon>
    </lineage>
</organism>
<protein>
    <submittedName>
        <fullName evidence="3">T5orf172 domain-containing protein</fullName>
    </submittedName>
</protein>
<dbReference type="InterPro" id="IPR018306">
    <property type="entry name" value="Phage_T5_Orf172_DNA-bd"/>
</dbReference>
<gene>
    <name evidence="3" type="ORF">H0G86_012297</name>
</gene>
<feature type="region of interest" description="Disordered" evidence="1">
    <location>
        <begin position="110"/>
        <end position="133"/>
    </location>
</feature>
<feature type="compositionally biased region" description="Low complexity" evidence="1">
    <location>
        <begin position="112"/>
        <end position="133"/>
    </location>
</feature>